<comment type="caution">
    <text evidence="7">The sequence shown here is derived from an EMBL/GenBank/DDBJ whole genome shotgun (WGS) entry which is preliminary data.</text>
</comment>
<proteinExistence type="inferred from homology"/>
<feature type="domain" description="HTH lysR-type" evidence="6">
    <location>
        <begin position="1"/>
        <end position="58"/>
    </location>
</feature>
<evidence type="ECO:0000256" key="2">
    <source>
        <dbReference type="ARBA" id="ARBA00023015"/>
    </source>
</evidence>
<reference evidence="8" key="1">
    <citation type="journal article" date="2019" name="Int. J. Syst. Evol. Microbiol.">
        <title>The Global Catalogue of Microorganisms (GCM) 10K type strain sequencing project: providing services to taxonomists for standard genome sequencing and annotation.</title>
        <authorList>
            <consortium name="The Broad Institute Genomics Platform"/>
            <consortium name="The Broad Institute Genome Sequencing Center for Infectious Disease"/>
            <person name="Wu L."/>
            <person name="Ma J."/>
        </authorList>
    </citation>
    <scope>NUCLEOTIDE SEQUENCE [LARGE SCALE GENOMIC DNA]</scope>
    <source>
        <strain evidence="8">JCM 14370</strain>
    </source>
</reference>
<dbReference type="PANTHER" id="PTHR30126">
    <property type="entry name" value="HTH-TYPE TRANSCRIPTIONAL REGULATOR"/>
    <property type="match status" value="1"/>
</dbReference>
<dbReference type="PANTHER" id="PTHR30126:SF40">
    <property type="entry name" value="HTH-TYPE TRANSCRIPTIONAL REGULATOR GLTR"/>
    <property type="match status" value="1"/>
</dbReference>
<dbReference type="SUPFAM" id="SSF46785">
    <property type="entry name" value="Winged helix' DNA-binding domain"/>
    <property type="match status" value="1"/>
</dbReference>
<evidence type="ECO:0000313" key="8">
    <source>
        <dbReference type="Proteomes" id="UP000632222"/>
    </source>
</evidence>
<dbReference type="Gene3D" id="1.10.10.10">
    <property type="entry name" value="Winged helix-like DNA-binding domain superfamily/Winged helix DNA-binding domain"/>
    <property type="match status" value="1"/>
</dbReference>
<protein>
    <recommendedName>
        <fullName evidence="6">HTH lysR-type domain-containing protein</fullName>
    </recommendedName>
</protein>
<comment type="similarity">
    <text evidence="1">Belongs to the LysR transcriptional regulatory family.</text>
</comment>
<organism evidence="7 8">
    <name type="scientific">Deinococcus roseus</name>
    <dbReference type="NCBI Taxonomy" id="392414"/>
    <lineage>
        <taxon>Bacteria</taxon>
        <taxon>Thermotogati</taxon>
        <taxon>Deinococcota</taxon>
        <taxon>Deinococci</taxon>
        <taxon>Deinococcales</taxon>
        <taxon>Deinococcaceae</taxon>
        <taxon>Deinococcus</taxon>
    </lineage>
</organism>
<accession>A0ABQ2DKY2</accession>
<feature type="region of interest" description="Disordered" evidence="5">
    <location>
        <begin position="77"/>
        <end position="100"/>
    </location>
</feature>
<gene>
    <name evidence="7" type="ORF">GCM10008938_52590</name>
</gene>
<dbReference type="InterPro" id="IPR036388">
    <property type="entry name" value="WH-like_DNA-bd_sf"/>
</dbReference>
<dbReference type="PROSITE" id="PS50931">
    <property type="entry name" value="HTH_LYSR"/>
    <property type="match status" value="1"/>
</dbReference>
<sequence>MDLQLLEAFEALYAQGTYRKAATSLGLTPTLVKARIQELESTVGGPLLYRKSGRLRFTEMGYDFIGTALKLLQAEENKAAPTGPNHCPEGKNIPDVSNST</sequence>
<dbReference type="InterPro" id="IPR000847">
    <property type="entry name" value="LysR_HTH_N"/>
</dbReference>
<keyword evidence="3" id="KW-0238">DNA-binding</keyword>
<keyword evidence="8" id="KW-1185">Reference proteome</keyword>
<dbReference type="Pfam" id="PF00126">
    <property type="entry name" value="HTH_1"/>
    <property type="match status" value="1"/>
</dbReference>
<keyword evidence="2" id="KW-0805">Transcription regulation</keyword>
<evidence type="ECO:0000256" key="1">
    <source>
        <dbReference type="ARBA" id="ARBA00009437"/>
    </source>
</evidence>
<evidence type="ECO:0000259" key="6">
    <source>
        <dbReference type="PROSITE" id="PS50931"/>
    </source>
</evidence>
<dbReference type="EMBL" id="BMOD01000060">
    <property type="protein sequence ID" value="GGJ59948.1"/>
    <property type="molecule type" value="Genomic_DNA"/>
</dbReference>
<name>A0ABQ2DKY2_9DEIO</name>
<dbReference type="InterPro" id="IPR036390">
    <property type="entry name" value="WH_DNA-bd_sf"/>
</dbReference>
<dbReference type="Proteomes" id="UP000632222">
    <property type="component" value="Unassembled WGS sequence"/>
</dbReference>
<evidence type="ECO:0000256" key="5">
    <source>
        <dbReference type="SAM" id="MobiDB-lite"/>
    </source>
</evidence>
<evidence type="ECO:0000256" key="3">
    <source>
        <dbReference type="ARBA" id="ARBA00023125"/>
    </source>
</evidence>
<keyword evidence="4" id="KW-0804">Transcription</keyword>
<evidence type="ECO:0000256" key="4">
    <source>
        <dbReference type="ARBA" id="ARBA00023163"/>
    </source>
</evidence>
<dbReference type="RefSeq" id="WP_189009598.1">
    <property type="nucleotide sequence ID" value="NZ_BMOD01000060.1"/>
</dbReference>
<evidence type="ECO:0000313" key="7">
    <source>
        <dbReference type="EMBL" id="GGJ59948.1"/>
    </source>
</evidence>